<dbReference type="AlphaFoldDB" id="A0A1V4AUM5"/>
<dbReference type="EMBL" id="AYTS01000060">
    <property type="protein sequence ID" value="OOP56832.1"/>
    <property type="molecule type" value="Genomic_DNA"/>
</dbReference>
<dbReference type="Pfam" id="PF09851">
    <property type="entry name" value="SHOCT"/>
    <property type="match status" value="4"/>
</dbReference>
<feature type="domain" description="SHOCT" evidence="2">
    <location>
        <begin position="252"/>
        <end position="279"/>
    </location>
</feature>
<feature type="compositionally biased region" description="Polar residues" evidence="1">
    <location>
        <begin position="76"/>
        <end position="86"/>
    </location>
</feature>
<evidence type="ECO:0000313" key="3">
    <source>
        <dbReference type="EMBL" id="OOP56832.1"/>
    </source>
</evidence>
<accession>A0A1V4AUM5</accession>
<name>A0A1V4AUM5_9BACT</name>
<feature type="region of interest" description="Disordered" evidence="1">
    <location>
        <begin position="60"/>
        <end position="148"/>
    </location>
</feature>
<evidence type="ECO:0000259" key="2">
    <source>
        <dbReference type="Pfam" id="PF09851"/>
    </source>
</evidence>
<proteinExistence type="predicted"/>
<dbReference type="Proteomes" id="UP000189681">
    <property type="component" value="Unassembled WGS sequence"/>
</dbReference>
<feature type="domain" description="SHOCT" evidence="2">
    <location>
        <begin position="101"/>
        <end position="127"/>
    </location>
</feature>
<feature type="domain" description="SHOCT" evidence="2">
    <location>
        <begin position="205"/>
        <end position="230"/>
    </location>
</feature>
<evidence type="ECO:0000256" key="1">
    <source>
        <dbReference type="SAM" id="MobiDB-lite"/>
    </source>
</evidence>
<protein>
    <recommendedName>
        <fullName evidence="2">SHOCT domain-containing protein</fullName>
    </recommendedName>
</protein>
<evidence type="ECO:0000313" key="4">
    <source>
        <dbReference type="Proteomes" id="UP000189681"/>
    </source>
</evidence>
<comment type="caution">
    <text evidence="3">The sequence shown here is derived from an EMBL/GenBank/DDBJ whole genome shotgun (WGS) entry which is preliminary data.</text>
</comment>
<dbReference type="InterPro" id="IPR018649">
    <property type="entry name" value="SHOCT"/>
</dbReference>
<dbReference type="STRING" id="1004156.AYP45_06710"/>
<feature type="domain" description="SHOCT" evidence="2">
    <location>
        <begin position="151"/>
        <end position="173"/>
    </location>
</feature>
<feature type="compositionally biased region" description="Basic and acidic residues" evidence="1">
    <location>
        <begin position="87"/>
        <end position="111"/>
    </location>
</feature>
<feature type="compositionally biased region" description="Basic and acidic residues" evidence="1">
    <location>
        <begin position="63"/>
        <end position="75"/>
    </location>
</feature>
<sequence length="281" mass="31786">MHEKLTKLLELKEEGVLSADEYEGKKDALMKGNDIGAIPELKGYAKKKLPLEDEEIIPQLVKSETKDKDFSHETQNRTPGSSNFADENNHSSKEDVYSTDDKLKLLEEMKQEGLITEEDYTNKKKELSGTMEAEPEPETSKSASTDDRAAELKELFDQELITEEDYKHKLEQITSVSTKKSFSDLASDEMKLNSMLSDSATENEKVKDLKELYDQGLITEDDYNFKLKELIGAVTTKSPSTNVSSEKGNENDKLAELKEMMDEGIISEEDYEFKKAQLLGN</sequence>
<reference evidence="3 4" key="1">
    <citation type="journal article" date="2017" name="Water Res.">
        <title>Discovery and metagenomic analysis of an anammox bacterial enrichment related to Candidatus "Brocadia caroliniensis" in a full-scale glycerol-fed nitritation-denitritation separate centrate treatment process.</title>
        <authorList>
            <person name="Park H."/>
            <person name="Brotto A.C."/>
            <person name="van Loosdrecht M.C."/>
            <person name="Chandran K."/>
        </authorList>
    </citation>
    <scope>NUCLEOTIDE SEQUENCE [LARGE SCALE GENOMIC DNA]</scope>
    <source>
        <strain evidence="3">26THWARD</strain>
    </source>
</reference>
<organism evidence="3 4">
    <name type="scientific">Candidatus Brocadia carolinensis</name>
    <dbReference type="NCBI Taxonomy" id="1004156"/>
    <lineage>
        <taxon>Bacteria</taxon>
        <taxon>Pseudomonadati</taxon>
        <taxon>Planctomycetota</taxon>
        <taxon>Candidatus Brocadiia</taxon>
        <taxon>Candidatus Brocadiales</taxon>
        <taxon>Candidatus Brocadiaceae</taxon>
        <taxon>Candidatus Brocadia</taxon>
    </lineage>
</organism>
<gene>
    <name evidence="3" type="ORF">AYP45_06710</name>
</gene>